<keyword evidence="9 10" id="KW-0998">Cell outer membrane</keyword>
<dbReference type="Pfam" id="PF00593">
    <property type="entry name" value="TonB_dep_Rec_b-barrel"/>
    <property type="match status" value="1"/>
</dbReference>
<evidence type="ECO:0000256" key="11">
    <source>
        <dbReference type="RuleBase" id="RU003357"/>
    </source>
</evidence>
<evidence type="ECO:0000256" key="13">
    <source>
        <dbReference type="SAM" id="SignalP"/>
    </source>
</evidence>
<sequence>MIRKLLFNLTLMLLSIMSFSYAQDRVITGRVTSSDDGGPLPGASISVKGTTRGTTADASGNFSLAVSGKPTLVVSSIGFARLEVEVGNRSTITVQLQSTNSDLEEVIVTGYGGVLSKREVTGAVSKIKGTDIQNVPAQSIDRAMQGRISGVQISSANGAPGGAMQVRIRGVGSITAGNEPLYIVDGVQLNTQNTNSYASSNPINFLNPNDVESIEVLKDAAAASIYGSQAANGVVIITTKKGKAGKTQVKLNYYQGVVEPIKYFDVLNSQQWVNMRTEAFMNANPTQSRTWALQQVLGILRYPAATIASLGENQLQGIVDTLKTYDWQRAAMRSGRVQNYELSLSGGSDRNNFHFSTSYNSQDGNVVAINFKRFTTSLRLGQKLSDKLQFEQSINLSTTTQGGQYASPNGGGYLGSAAFGGPVMVPTNAIYNADGTYANTPQTGGAVGVVSHNFILSADYAKITSTTNQLVGSAALTYKITPQLTFRPTVNLDYRLIKGNYYADPRIQDAYSVQGRDSFQNEESINFLTNGALTYSHQFGEHSINALAGLEYRSDTRNGTSGSAYGFPTSAFQYISAAANYQSMSSSWTGYHRASAFGKIDYNYNSRYFLSLIGRYDGSSRFGANNLFGFFPSISGSWLVSDESFLKGNPVLTELKLRASFGSTGNDQIGNFDSRGLYVGGANYNGGSGIAVTSLANPDLKWERNTEVAAGLEYGIFNNRIRGQFDVYDRTSNDLLLQRQVPNTSGYTTITFNAGQVKNRGFEAEITVDVLKTSSLRWESSFNFSVIDNKVTKLYDGISPQANVDSLILLTAPVQAGNTTVTRNFIVGKPVYANYAPVYAGVNPATGRAMWYDQNGNIVYTYQTPRDSKYLGSDFANIYGGWRNQISYRGFDLTAFFQYEFGRRVNNSQGLTLIDDGTRNVNTLLDTYNNRWTAPGQITDVPRPYNGGAEVLGSSYVSSTSRSIEDASYIRLKQVQLAYTFPKALLTKTKLLQNVRIYGIATNLVTWTKWTGYDPEFLNFGSGNTGAIPQSKTYTFGVEIGL</sequence>
<proteinExistence type="inferred from homology"/>
<evidence type="ECO:0000259" key="15">
    <source>
        <dbReference type="Pfam" id="PF07715"/>
    </source>
</evidence>
<dbReference type="InterPro" id="IPR039426">
    <property type="entry name" value="TonB-dep_rcpt-like"/>
</dbReference>
<protein>
    <submittedName>
        <fullName evidence="16">SusC/RagA family TonB-linked outer membrane protein</fullName>
    </submittedName>
</protein>
<dbReference type="InterPro" id="IPR000531">
    <property type="entry name" value="Beta-barrel_TonB"/>
</dbReference>
<evidence type="ECO:0000256" key="10">
    <source>
        <dbReference type="PROSITE-ProRule" id="PRU01360"/>
    </source>
</evidence>
<evidence type="ECO:0000256" key="2">
    <source>
        <dbReference type="ARBA" id="ARBA00022448"/>
    </source>
</evidence>
<gene>
    <name evidence="16" type="ORF">GO755_33050</name>
</gene>
<dbReference type="InterPro" id="IPR037066">
    <property type="entry name" value="Plug_dom_sf"/>
</dbReference>
<keyword evidence="4 10" id="KW-0812">Transmembrane</keyword>
<feature type="domain" description="TonB-dependent receptor-like beta-barrel" evidence="14">
    <location>
        <begin position="459"/>
        <end position="793"/>
    </location>
</feature>
<evidence type="ECO:0000256" key="7">
    <source>
        <dbReference type="ARBA" id="ARBA00023136"/>
    </source>
</evidence>
<dbReference type="Gene3D" id="2.60.40.1120">
    <property type="entry name" value="Carboxypeptidase-like, regulatory domain"/>
    <property type="match status" value="1"/>
</dbReference>
<evidence type="ECO:0000256" key="4">
    <source>
        <dbReference type="ARBA" id="ARBA00022692"/>
    </source>
</evidence>
<name>A0A7K1SML3_9BACT</name>
<dbReference type="SUPFAM" id="SSF49464">
    <property type="entry name" value="Carboxypeptidase regulatory domain-like"/>
    <property type="match status" value="1"/>
</dbReference>
<dbReference type="Proteomes" id="UP000436006">
    <property type="component" value="Unassembled WGS sequence"/>
</dbReference>
<evidence type="ECO:0000313" key="16">
    <source>
        <dbReference type="EMBL" id="MVM34903.1"/>
    </source>
</evidence>
<feature type="chain" id="PRO_5029473790" evidence="13">
    <location>
        <begin position="23"/>
        <end position="1042"/>
    </location>
</feature>
<dbReference type="InterPro" id="IPR036942">
    <property type="entry name" value="Beta-barrel_TonB_sf"/>
</dbReference>
<comment type="similarity">
    <text evidence="10 11">Belongs to the TonB-dependent receptor family.</text>
</comment>
<evidence type="ECO:0000256" key="9">
    <source>
        <dbReference type="ARBA" id="ARBA00023237"/>
    </source>
</evidence>
<accession>A0A7K1SML3</accession>
<comment type="subcellular location">
    <subcellularLocation>
        <location evidence="1 10">Cell outer membrane</location>
        <topology evidence="1 10">Multi-pass membrane protein</topology>
    </subcellularLocation>
</comment>
<dbReference type="NCBIfam" id="TIGR04056">
    <property type="entry name" value="OMP_RagA_SusC"/>
    <property type="match status" value="1"/>
</dbReference>
<dbReference type="RefSeq" id="WP_157589720.1">
    <property type="nucleotide sequence ID" value="NZ_WPIN01000019.1"/>
</dbReference>
<keyword evidence="3 10" id="KW-1134">Transmembrane beta strand</keyword>
<evidence type="ECO:0000256" key="6">
    <source>
        <dbReference type="ARBA" id="ARBA00023077"/>
    </source>
</evidence>
<keyword evidence="8" id="KW-0675">Receptor</keyword>
<dbReference type="PANTHER" id="PTHR30069">
    <property type="entry name" value="TONB-DEPENDENT OUTER MEMBRANE RECEPTOR"/>
    <property type="match status" value="1"/>
</dbReference>
<evidence type="ECO:0000259" key="14">
    <source>
        <dbReference type="Pfam" id="PF00593"/>
    </source>
</evidence>
<evidence type="ECO:0000256" key="5">
    <source>
        <dbReference type="ARBA" id="ARBA00022729"/>
    </source>
</evidence>
<dbReference type="InterPro" id="IPR023996">
    <property type="entry name" value="TonB-dep_OMP_SusC/RagA"/>
</dbReference>
<evidence type="ECO:0000256" key="8">
    <source>
        <dbReference type="ARBA" id="ARBA00023170"/>
    </source>
</evidence>
<organism evidence="16 17">
    <name type="scientific">Spirosoma arboris</name>
    <dbReference type="NCBI Taxonomy" id="2682092"/>
    <lineage>
        <taxon>Bacteria</taxon>
        <taxon>Pseudomonadati</taxon>
        <taxon>Bacteroidota</taxon>
        <taxon>Cytophagia</taxon>
        <taxon>Cytophagales</taxon>
        <taxon>Cytophagaceae</taxon>
        <taxon>Spirosoma</taxon>
    </lineage>
</organism>
<feature type="signal peptide" evidence="13">
    <location>
        <begin position="1"/>
        <end position="22"/>
    </location>
</feature>
<evidence type="ECO:0000256" key="1">
    <source>
        <dbReference type="ARBA" id="ARBA00004571"/>
    </source>
</evidence>
<dbReference type="GO" id="GO:0015344">
    <property type="term" value="F:siderophore uptake transmembrane transporter activity"/>
    <property type="evidence" value="ECO:0007669"/>
    <property type="project" value="TreeGrafter"/>
</dbReference>
<keyword evidence="17" id="KW-1185">Reference proteome</keyword>
<keyword evidence="2 10" id="KW-0813">Transport</keyword>
<feature type="region of interest" description="Disordered" evidence="12">
    <location>
        <begin position="32"/>
        <end position="51"/>
    </location>
</feature>
<evidence type="ECO:0000256" key="3">
    <source>
        <dbReference type="ARBA" id="ARBA00022452"/>
    </source>
</evidence>
<dbReference type="AlphaFoldDB" id="A0A7K1SML3"/>
<dbReference type="SUPFAM" id="SSF56935">
    <property type="entry name" value="Porins"/>
    <property type="match status" value="1"/>
</dbReference>
<dbReference type="InterPro" id="IPR008969">
    <property type="entry name" value="CarboxyPept-like_regulatory"/>
</dbReference>
<keyword evidence="7 10" id="KW-0472">Membrane</keyword>
<dbReference type="Gene3D" id="2.170.130.10">
    <property type="entry name" value="TonB-dependent receptor, plug domain"/>
    <property type="match status" value="1"/>
</dbReference>
<evidence type="ECO:0000256" key="12">
    <source>
        <dbReference type="SAM" id="MobiDB-lite"/>
    </source>
</evidence>
<dbReference type="GO" id="GO:0044718">
    <property type="term" value="P:siderophore transmembrane transport"/>
    <property type="evidence" value="ECO:0007669"/>
    <property type="project" value="TreeGrafter"/>
</dbReference>
<keyword evidence="5 13" id="KW-0732">Signal</keyword>
<dbReference type="Pfam" id="PF13715">
    <property type="entry name" value="CarbopepD_reg_2"/>
    <property type="match status" value="1"/>
</dbReference>
<keyword evidence="6 11" id="KW-0798">TonB box</keyword>
<dbReference type="NCBIfam" id="TIGR04057">
    <property type="entry name" value="SusC_RagA_signa"/>
    <property type="match status" value="1"/>
</dbReference>
<dbReference type="Pfam" id="PF07715">
    <property type="entry name" value="Plug"/>
    <property type="match status" value="1"/>
</dbReference>
<dbReference type="PANTHER" id="PTHR30069:SF29">
    <property type="entry name" value="HEMOGLOBIN AND HEMOGLOBIN-HAPTOGLOBIN-BINDING PROTEIN 1-RELATED"/>
    <property type="match status" value="1"/>
</dbReference>
<dbReference type="InterPro" id="IPR012910">
    <property type="entry name" value="Plug_dom"/>
</dbReference>
<reference evidence="16 17" key="1">
    <citation type="submission" date="2019-12" db="EMBL/GenBank/DDBJ databases">
        <title>Spirosoma sp. HMF4905 genome sequencing and assembly.</title>
        <authorList>
            <person name="Kang H."/>
            <person name="Cha I."/>
            <person name="Kim H."/>
            <person name="Joh K."/>
        </authorList>
    </citation>
    <scope>NUCLEOTIDE SEQUENCE [LARGE SCALE GENOMIC DNA]</scope>
    <source>
        <strain evidence="16 17">HMF4905</strain>
    </source>
</reference>
<comment type="caution">
    <text evidence="16">The sequence shown here is derived from an EMBL/GenBank/DDBJ whole genome shotgun (WGS) entry which is preliminary data.</text>
</comment>
<dbReference type="EMBL" id="WPIN01000019">
    <property type="protein sequence ID" value="MVM34903.1"/>
    <property type="molecule type" value="Genomic_DNA"/>
</dbReference>
<dbReference type="PROSITE" id="PS52016">
    <property type="entry name" value="TONB_DEPENDENT_REC_3"/>
    <property type="match status" value="1"/>
</dbReference>
<evidence type="ECO:0000313" key="17">
    <source>
        <dbReference type="Proteomes" id="UP000436006"/>
    </source>
</evidence>
<dbReference type="Gene3D" id="2.40.170.20">
    <property type="entry name" value="TonB-dependent receptor, beta-barrel domain"/>
    <property type="match status" value="1"/>
</dbReference>
<feature type="domain" description="TonB-dependent receptor plug" evidence="15">
    <location>
        <begin position="117"/>
        <end position="234"/>
    </location>
</feature>
<dbReference type="GO" id="GO:0009279">
    <property type="term" value="C:cell outer membrane"/>
    <property type="evidence" value="ECO:0007669"/>
    <property type="project" value="UniProtKB-SubCell"/>
</dbReference>
<dbReference type="InterPro" id="IPR023997">
    <property type="entry name" value="TonB-dep_OMP_SusC/RagA_CS"/>
</dbReference>